<dbReference type="Pfam" id="PF21993">
    <property type="entry name" value="TetR_C_13_2"/>
    <property type="match status" value="1"/>
</dbReference>
<dbReference type="Pfam" id="PF00440">
    <property type="entry name" value="TetR_N"/>
    <property type="match status" value="1"/>
</dbReference>
<evidence type="ECO:0000259" key="5">
    <source>
        <dbReference type="PROSITE" id="PS50977"/>
    </source>
</evidence>
<dbReference type="PANTHER" id="PTHR47506">
    <property type="entry name" value="TRANSCRIPTIONAL REGULATORY PROTEIN"/>
    <property type="match status" value="1"/>
</dbReference>
<name>A0A4P2PZF7_SORCE</name>
<gene>
    <name evidence="6" type="primary">tetR</name>
    <name evidence="6" type="ORF">SOCEGT47_027860</name>
</gene>
<keyword evidence="3" id="KW-0804">Transcription</keyword>
<dbReference type="SUPFAM" id="SSF48498">
    <property type="entry name" value="Tetracyclin repressor-like, C-terminal domain"/>
    <property type="match status" value="1"/>
</dbReference>
<dbReference type="Proteomes" id="UP000295781">
    <property type="component" value="Chromosome"/>
</dbReference>
<dbReference type="PANTHER" id="PTHR47506:SF1">
    <property type="entry name" value="HTH-TYPE TRANSCRIPTIONAL REGULATOR YJDC"/>
    <property type="match status" value="1"/>
</dbReference>
<organism evidence="6 7">
    <name type="scientific">Sorangium cellulosum</name>
    <name type="common">Polyangium cellulosum</name>
    <dbReference type="NCBI Taxonomy" id="56"/>
    <lineage>
        <taxon>Bacteria</taxon>
        <taxon>Pseudomonadati</taxon>
        <taxon>Myxococcota</taxon>
        <taxon>Polyangia</taxon>
        <taxon>Polyangiales</taxon>
        <taxon>Polyangiaceae</taxon>
        <taxon>Sorangium</taxon>
    </lineage>
</organism>
<dbReference type="OrthoDB" id="9793734at2"/>
<proteinExistence type="predicted"/>
<dbReference type="PRINTS" id="PR00455">
    <property type="entry name" value="HTHTETR"/>
</dbReference>
<reference evidence="6 7" key="1">
    <citation type="submission" date="2015-09" db="EMBL/GenBank/DDBJ databases">
        <title>Sorangium comparison.</title>
        <authorList>
            <person name="Zaburannyi N."/>
            <person name="Bunk B."/>
            <person name="Overmann J."/>
            <person name="Mueller R."/>
        </authorList>
    </citation>
    <scope>NUCLEOTIDE SEQUENCE [LARGE SCALE GENOMIC DNA]</scope>
    <source>
        <strain evidence="6 7">So ceGT47</strain>
    </source>
</reference>
<dbReference type="InterPro" id="IPR036271">
    <property type="entry name" value="Tet_transcr_reg_TetR-rel_C_sf"/>
</dbReference>
<accession>A0A4P2PZF7</accession>
<evidence type="ECO:0000256" key="1">
    <source>
        <dbReference type="ARBA" id="ARBA00023015"/>
    </source>
</evidence>
<evidence type="ECO:0000313" key="6">
    <source>
        <dbReference type="EMBL" id="AUX22285.1"/>
    </source>
</evidence>
<dbReference type="InterPro" id="IPR009057">
    <property type="entry name" value="Homeodomain-like_sf"/>
</dbReference>
<evidence type="ECO:0000313" key="7">
    <source>
        <dbReference type="Proteomes" id="UP000295781"/>
    </source>
</evidence>
<dbReference type="AlphaFoldDB" id="A0A4P2PZF7"/>
<protein>
    <submittedName>
        <fullName evidence="6">TetR family transcriptional regulator</fullName>
    </submittedName>
</protein>
<evidence type="ECO:0000256" key="2">
    <source>
        <dbReference type="ARBA" id="ARBA00023125"/>
    </source>
</evidence>
<keyword evidence="2 4" id="KW-0238">DNA-binding</keyword>
<evidence type="ECO:0000256" key="3">
    <source>
        <dbReference type="ARBA" id="ARBA00023163"/>
    </source>
</evidence>
<dbReference type="Gene3D" id="1.10.357.10">
    <property type="entry name" value="Tetracycline Repressor, domain 2"/>
    <property type="match status" value="1"/>
</dbReference>
<dbReference type="RefSeq" id="WP_129347475.1">
    <property type="nucleotide sequence ID" value="NZ_CP012670.1"/>
</dbReference>
<feature type="domain" description="HTH tetR-type" evidence="5">
    <location>
        <begin position="6"/>
        <end position="66"/>
    </location>
</feature>
<dbReference type="PROSITE" id="PS50977">
    <property type="entry name" value="HTH_TETR_2"/>
    <property type="match status" value="1"/>
</dbReference>
<dbReference type="GO" id="GO:0003677">
    <property type="term" value="F:DNA binding"/>
    <property type="evidence" value="ECO:0007669"/>
    <property type="project" value="UniProtKB-UniRule"/>
</dbReference>
<sequence>MATRGDTKRERLRDAAVELVHRQGFERTTLADLARETGIPLGSVYYYFKTKEAIGEAVVSARAAGHRARLAEWDELADPRRRIERFIGMTIENRDGLAQRGCPVGTLVSELRKNGAPLASSAAAIFEDVLVWLEQQFRQLGQGRRSRGHAERVLAALEGATLLAHAFGDASYLDREAERLKEWLRELAPK</sequence>
<keyword evidence="1" id="KW-0805">Transcription regulation</keyword>
<dbReference type="SUPFAM" id="SSF46689">
    <property type="entry name" value="Homeodomain-like"/>
    <property type="match status" value="1"/>
</dbReference>
<dbReference type="InterPro" id="IPR001647">
    <property type="entry name" value="HTH_TetR"/>
</dbReference>
<dbReference type="InterPro" id="IPR054156">
    <property type="entry name" value="YxaF_TetR_C"/>
</dbReference>
<feature type="DNA-binding region" description="H-T-H motif" evidence="4">
    <location>
        <begin position="29"/>
        <end position="48"/>
    </location>
</feature>
<dbReference type="EMBL" id="CP012670">
    <property type="protein sequence ID" value="AUX22285.1"/>
    <property type="molecule type" value="Genomic_DNA"/>
</dbReference>
<evidence type="ECO:0000256" key="4">
    <source>
        <dbReference type="PROSITE-ProRule" id="PRU00335"/>
    </source>
</evidence>